<sequence>MFYVQIKKVSVFPFFRNAPGTVSSKQAKTKLAILRTGNTIMVMDFIQKVPRKLEEVLGAEGVDQFVDFLNSAFIASRAQILETSSDRFERHLSTEIAKLKVEFVAFKTEMKNEFLEFKIQIQAENAKFRSEIRTDIADFKAEIRKELKELRESNVEIFKSIANIHKAIADIHKTIAVQTRWMFGAVLGSVGLVLAIEKILHSFP</sequence>
<reference evidence="1 2" key="1">
    <citation type="submission" date="2016-04" db="EMBL/GenBank/DDBJ databases">
        <title>Complete genome seqeunce of Leptospira alstonii serovar Room22.</title>
        <authorList>
            <person name="Nally J.E."/>
            <person name="Bayles D.O."/>
            <person name="Hurley D."/>
            <person name="Fanning S."/>
            <person name="McMahon B.J."/>
            <person name="Arent Z."/>
        </authorList>
    </citation>
    <scope>NUCLEOTIDE SEQUENCE [LARGE SCALE GENOMIC DNA]</scope>
    <source>
        <strain evidence="1 2">GWTS #1</strain>
    </source>
</reference>
<gene>
    <name evidence="1" type="ORF">A0128_01695</name>
</gene>
<proteinExistence type="predicted"/>
<organism evidence="1 2">
    <name type="scientific">Leptospira tipperaryensis</name>
    <dbReference type="NCBI Taxonomy" id="2564040"/>
    <lineage>
        <taxon>Bacteria</taxon>
        <taxon>Pseudomonadati</taxon>
        <taxon>Spirochaetota</taxon>
        <taxon>Spirochaetia</taxon>
        <taxon>Leptospirales</taxon>
        <taxon>Leptospiraceae</taxon>
        <taxon>Leptospira</taxon>
    </lineage>
</organism>
<evidence type="ECO:0000313" key="2">
    <source>
        <dbReference type="Proteomes" id="UP000094197"/>
    </source>
</evidence>
<dbReference type="AlphaFoldDB" id="A0A1D7UT29"/>
<keyword evidence="2" id="KW-1185">Reference proteome</keyword>
<protein>
    <recommendedName>
        <fullName evidence="3">DUF1640 domain-containing protein</fullName>
    </recommendedName>
</protein>
<accession>A0A1D7UT29</accession>
<name>A0A1D7UT29_9LEPT</name>
<dbReference type="KEGG" id="laj:A0128_01695"/>
<evidence type="ECO:0000313" key="1">
    <source>
        <dbReference type="EMBL" id="AOP32693.1"/>
    </source>
</evidence>
<evidence type="ECO:0008006" key="3">
    <source>
        <dbReference type="Google" id="ProtNLM"/>
    </source>
</evidence>
<dbReference type="Proteomes" id="UP000094197">
    <property type="component" value="Chromosome 1"/>
</dbReference>
<dbReference type="NCBIfam" id="NF047472">
    <property type="entry name" value="LA_3696_Nterm"/>
    <property type="match status" value="1"/>
</dbReference>
<dbReference type="EMBL" id="CP015217">
    <property type="protein sequence ID" value="AOP32693.1"/>
    <property type="molecule type" value="Genomic_DNA"/>
</dbReference>